<reference evidence="1" key="1">
    <citation type="submission" date="2020-12" db="EMBL/GenBank/DDBJ databases">
        <title>Ramlibacter sp. nov., isolated from a freshwater alga, Cryptomonas.</title>
        <authorList>
            <person name="Kim H.M."/>
            <person name="Jeon C.O."/>
        </authorList>
    </citation>
    <scope>NUCLEOTIDE SEQUENCE</scope>
    <source>
        <strain evidence="1">CrO1</strain>
    </source>
</reference>
<dbReference type="AlphaFoldDB" id="A0A934Q2J2"/>
<gene>
    <name evidence="1" type="ORF">I8E28_15185</name>
</gene>
<comment type="caution">
    <text evidence="1">The sequence shown here is derived from an EMBL/GenBank/DDBJ whole genome shotgun (WGS) entry which is preliminary data.</text>
</comment>
<organism evidence="1 2">
    <name type="scientific">Ramlibacter algicola</name>
    <dbReference type="NCBI Taxonomy" id="2795217"/>
    <lineage>
        <taxon>Bacteria</taxon>
        <taxon>Pseudomonadati</taxon>
        <taxon>Pseudomonadota</taxon>
        <taxon>Betaproteobacteria</taxon>
        <taxon>Burkholderiales</taxon>
        <taxon>Comamonadaceae</taxon>
        <taxon>Ramlibacter</taxon>
    </lineage>
</organism>
<accession>A0A934Q2J2</accession>
<dbReference type="RefSeq" id="WP_200788902.1">
    <property type="nucleotide sequence ID" value="NZ_JAEDAO010000001.1"/>
</dbReference>
<name>A0A934Q2J2_9BURK</name>
<dbReference type="Proteomes" id="UP000617041">
    <property type="component" value="Unassembled WGS sequence"/>
</dbReference>
<dbReference type="EMBL" id="JAEDAO010000001">
    <property type="protein sequence ID" value="MBK0393943.1"/>
    <property type="molecule type" value="Genomic_DNA"/>
</dbReference>
<keyword evidence="2" id="KW-1185">Reference proteome</keyword>
<protein>
    <submittedName>
        <fullName evidence="1">Uncharacterized protein</fullName>
    </submittedName>
</protein>
<evidence type="ECO:0000313" key="1">
    <source>
        <dbReference type="EMBL" id="MBK0393943.1"/>
    </source>
</evidence>
<evidence type="ECO:0000313" key="2">
    <source>
        <dbReference type="Proteomes" id="UP000617041"/>
    </source>
</evidence>
<sequence length="177" mass="18180">MQVPHIFSPGFPSKANEVNENFAALAAAITDLEARVAAVEGAAPIPGKYFLMGYQTGLIPGGPGGAVIEGIVYTGNLTLGDGTTSGNVSAAITESKNELHISPSGSGRQFVQTPETIEGSWNTTSGAALALVMPSDPGQPPRTLRFARGAGRLFIGNHLNAGDGSSVMLFLIRTGNL</sequence>
<proteinExistence type="predicted"/>